<dbReference type="VEuPathDB" id="FungiDB:PV07_03720"/>
<feature type="domain" description="HMG box" evidence="4">
    <location>
        <begin position="251"/>
        <end position="317"/>
    </location>
</feature>
<evidence type="ECO:0000256" key="1">
    <source>
        <dbReference type="ARBA" id="ARBA00023125"/>
    </source>
</evidence>
<dbReference type="Gene3D" id="1.10.30.10">
    <property type="entry name" value="High mobility group box domain"/>
    <property type="match status" value="2"/>
</dbReference>
<dbReference type="SMART" id="SM00398">
    <property type="entry name" value="HMG"/>
    <property type="match status" value="2"/>
</dbReference>
<dbReference type="PANTHER" id="PTHR48112:SF22">
    <property type="entry name" value="MITOCHONDRIAL TRANSCRIPTION FACTOR A, ISOFORM B"/>
    <property type="match status" value="1"/>
</dbReference>
<dbReference type="RefSeq" id="XP_016252366.1">
    <property type="nucleotide sequence ID" value="XM_016390464.1"/>
</dbReference>
<dbReference type="InterPro" id="IPR036910">
    <property type="entry name" value="HMG_box_dom_sf"/>
</dbReference>
<dbReference type="GeneID" id="27342914"/>
<keyword evidence="2" id="KW-0539">Nucleus</keyword>
<keyword evidence="6" id="KW-1185">Reference proteome</keyword>
<dbReference type="Pfam" id="PF09011">
    <property type="entry name" value="HMG_box_2"/>
    <property type="match status" value="1"/>
</dbReference>
<gene>
    <name evidence="5" type="ORF">PV07_03720</name>
</gene>
<dbReference type="GO" id="GO:0005634">
    <property type="term" value="C:nucleus"/>
    <property type="evidence" value="ECO:0007669"/>
    <property type="project" value="UniProtKB-UniRule"/>
</dbReference>
<feature type="region of interest" description="Disordered" evidence="3">
    <location>
        <begin position="66"/>
        <end position="120"/>
    </location>
</feature>
<dbReference type="InterPro" id="IPR050342">
    <property type="entry name" value="HMGB"/>
</dbReference>
<feature type="DNA-binding region" description="HMG box" evidence="2">
    <location>
        <begin position="251"/>
        <end position="317"/>
    </location>
</feature>
<protein>
    <recommendedName>
        <fullName evidence="4">HMG box domain-containing protein</fullName>
    </recommendedName>
</protein>
<dbReference type="HOGENOM" id="CLU_048021_1_0_1"/>
<dbReference type="Proteomes" id="UP000054466">
    <property type="component" value="Unassembled WGS sequence"/>
</dbReference>
<evidence type="ECO:0000313" key="6">
    <source>
        <dbReference type="Proteomes" id="UP000054466"/>
    </source>
</evidence>
<dbReference type="PROSITE" id="PS50118">
    <property type="entry name" value="HMG_BOX_2"/>
    <property type="match status" value="1"/>
</dbReference>
<dbReference type="OrthoDB" id="1919336at2759"/>
<feature type="compositionally biased region" description="Basic residues" evidence="3">
    <location>
        <begin position="91"/>
        <end position="120"/>
    </location>
</feature>
<dbReference type="GO" id="GO:0003677">
    <property type="term" value="F:DNA binding"/>
    <property type="evidence" value="ECO:0007669"/>
    <property type="project" value="UniProtKB-UniRule"/>
</dbReference>
<name>A0A0D2CQB5_9EURO</name>
<proteinExistence type="predicted"/>
<evidence type="ECO:0000313" key="5">
    <source>
        <dbReference type="EMBL" id="KIW32150.1"/>
    </source>
</evidence>
<dbReference type="PANTHER" id="PTHR48112">
    <property type="entry name" value="HIGH MOBILITY GROUP PROTEIN DSP1"/>
    <property type="match status" value="1"/>
</dbReference>
<dbReference type="STRING" id="569365.A0A0D2CQB5"/>
<dbReference type="InterPro" id="IPR009071">
    <property type="entry name" value="HMG_box_dom"/>
</dbReference>
<evidence type="ECO:0000256" key="3">
    <source>
        <dbReference type="SAM" id="MobiDB-lite"/>
    </source>
</evidence>
<evidence type="ECO:0000256" key="2">
    <source>
        <dbReference type="PROSITE-ProRule" id="PRU00267"/>
    </source>
</evidence>
<sequence length="329" mass="36799">MTVALPLSRPLTKQLLVRSARSLTRPVSANPLLRVTCHCSSNNDPSGSHPQVGKFASLCQRARTYATASAKPASRPKQHTGRTPAKSTKSTTKKATPKKKRPARKAKKTVATKAKPKVKKPLSKTALLKKARKVQADLRAAALLEEPKPLPSTPWRLVFAEETKKGGGQVKAAATAAAQKFRNLSLEERERYNHEATENKAKNDRAYKQWVQTHSPLEIKLANNARRQLTKKAKAAGKKKQYKSIQDDRSVHRPRNAYAFFFKERNDSGDLQGMTVGERGKLIGQEWKKLSAAEKKTYEDQAQVDKDRYLEEYKTVYGEDPPFTKKKSG</sequence>
<reference evidence="5 6" key="1">
    <citation type="submission" date="2015-01" db="EMBL/GenBank/DDBJ databases">
        <title>The Genome Sequence of Cladophialophora immunda CBS83496.</title>
        <authorList>
            <consortium name="The Broad Institute Genomics Platform"/>
            <person name="Cuomo C."/>
            <person name="de Hoog S."/>
            <person name="Gorbushina A."/>
            <person name="Stielow B."/>
            <person name="Teixiera M."/>
            <person name="Abouelleil A."/>
            <person name="Chapman S.B."/>
            <person name="Priest M."/>
            <person name="Young S.K."/>
            <person name="Wortman J."/>
            <person name="Nusbaum C."/>
            <person name="Birren B."/>
        </authorList>
    </citation>
    <scope>NUCLEOTIDE SEQUENCE [LARGE SCALE GENOMIC DNA]</scope>
    <source>
        <strain evidence="5 6">CBS 83496</strain>
    </source>
</reference>
<dbReference type="EMBL" id="KN847041">
    <property type="protein sequence ID" value="KIW32150.1"/>
    <property type="molecule type" value="Genomic_DNA"/>
</dbReference>
<dbReference type="SUPFAM" id="SSF47095">
    <property type="entry name" value="HMG-box"/>
    <property type="match status" value="2"/>
</dbReference>
<dbReference type="CDD" id="cd00084">
    <property type="entry name" value="HMG-box_SF"/>
    <property type="match status" value="1"/>
</dbReference>
<keyword evidence="1 2" id="KW-0238">DNA-binding</keyword>
<dbReference type="AlphaFoldDB" id="A0A0D2CQB5"/>
<accession>A0A0D2CQB5</accession>
<evidence type="ECO:0000259" key="4">
    <source>
        <dbReference type="PROSITE" id="PS50118"/>
    </source>
</evidence>
<organism evidence="5 6">
    <name type="scientific">Cladophialophora immunda</name>
    <dbReference type="NCBI Taxonomy" id="569365"/>
    <lineage>
        <taxon>Eukaryota</taxon>
        <taxon>Fungi</taxon>
        <taxon>Dikarya</taxon>
        <taxon>Ascomycota</taxon>
        <taxon>Pezizomycotina</taxon>
        <taxon>Eurotiomycetes</taxon>
        <taxon>Chaetothyriomycetidae</taxon>
        <taxon>Chaetothyriales</taxon>
        <taxon>Herpotrichiellaceae</taxon>
        <taxon>Cladophialophora</taxon>
    </lineage>
</organism>